<sequence>MHPNVYKKHHKPHYLILVLLCVMILCQPVTSEPNPCNVGVRKTKIFSPFTKGYLRIEANKVVAKEKEDFPGDREYLYKVTVEHSILLYHIKSGKFICWNRNYNRLIAKRNPPTLDSCKFQELVSHLDPNVYVRYSTIHKNKEKEIQFNRRGDFLNRCRLKKYCQGLKRDRHICQMTCNNKMSTDFLPDDDCDSSFLSDFCGKMKLVKLRGHSITSEIVDVCKHEWNKSH</sequence>
<dbReference type="STRING" id="7070.D6WBE2"/>
<dbReference type="RefSeq" id="NP_001164153.1">
    <property type="nucleotide sequence ID" value="NM_001170682.1"/>
</dbReference>
<dbReference type="SUPFAM" id="SSF50353">
    <property type="entry name" value="Cytokine"/>
    <property type="match status" value="1"/>
</dbReference>
<keyword evidence="4" id="KW-1185">Reference proteome</keyword>
<protein>
    <submittedName>
        <fullName evidence="3">Fibroblast growth factor 8</fullName>
    </submittedName>
</protein>
<feature type="chain" id="PRO_5003089432" evidence="2">
    <location>
        <begin position="32"/>
        <end position="229"/>
    </location>
</feature>
<dbReference type="KEGG" id="tca:662630"/>
<dbReference type="GeneID" id="662630"/>
<proteinExistence type="inferred from homology"/>
<comment type="similarity">
    <text evidence="1">Belongs to the heparin-binding growth factors family.</text>
</comment>
<dbReference type="InterPro" id="IPR008996">
    <property type="entry name" value="IL1/FGF"/>
</dbReference>
<dbReference type="CTD" id="116164619"/>
<evidence type="ECO:0000256" key="2">
    <source>
        <dbReference type="SAM" id="SignalP"/>
    </source>
</evidence>
<evidence type="ECO:0000313" key="4">
    <source>
        <dbReference type="Proteomes" id="UP000007266"/>
    </source>
</evidence>
<dbReference type="InterPro" id="IPR002209">
    <property type="entry name" value="Fibroblast_GF_fam"/>
</dbReference>
<gene>
    <name evidence="3" type="primary">FGF-8</name>
    <name evidence="3" type="synonym">GLEAN_00278</name>
    <name evidence="3" type="ORF">TcasGA2_TC000278</name>
</gene>
<dbReference type="Gene3D" id="2.80.10.50">
    <property type="match status" value="1"/>
</dbReference>
<organism evidence="3 4">
    <name type="scientific">Tribolium castaneum</name>
    <name type="common">Red flour beetle</name>
    <dbReference type="NCBI Taxonomy" id="7070"/>
    <lineage>
        <taxon>Eukaryota</taxon>
        <taxon>Metazoa</taxon>
        <taxon>Ecdysozoa</taxon>
        <taxon>Arthropoda</taxon>
        <taxon>Hexapoda</taxon>
        <taxon>Insecta</taxon>
        <taxon>Pterygota</taxon>
        <taxon>Neoptera</taxon>
        <taxon>Endopterygota</taxon>
        <taxon>Coleoptera</taxon>
        <taxon>Polyphaga</taxon>
        <taxon>Cucujiformia</taxon>
        <taxon>Tenebrionidae</taxon>
        <taxon>Tenebrionidae incertae sedis</taxon>
        <taxon>Tribolium</taxon>
    </lineage>
</organism>
<accession>D6WBE2</accession>
<evidence type="ECO:0000313" key="3">
    <source>
        <dbReference type="EMBL" id="EEZ99186.1"/>
    </source>
</evidence>
<name>D6WBE2_TRICA</name>
<dbReference type="OrthoDB" id="6717992at2759"/>
<feature type="signal peptide" evidence="2">
    <location>
        <begin position="1"/>
        <end position="31"/>
    </location>
</feature>
<dbReference type="GO" id="GO:0008083">
    <property type="term" value="F:growth factor activity"/>
    <property type="evidence" value="ECO:0007669"/>
    <property type="project" value="InterPro"/>
</dbReference>
<dbReference type="AlphaFoldDB" id="D6WBE2"/>
<dbReference type="Proteomes" id="UP000007266">
    <property type="component" value="Linkage group 2"/>
</dbReference>
<dbReference type="EMBL" id="KQ971312">
    <property type="protein sequence ID" value="EEZ99186.1"/>
    <property type="molecule type" value="Genomic_DNA"/>
</dbReference>
<evidence type="ECO:0000256" key="1">
    <source>
        <dbReference type="ARBA" id="ARBA00007936"/>
    </source>
</evidence>
<dbReference type="HOGENOM" id="CLU_1211167_0_0_1"/>
<keyword evidence="2" id="KW-0732">Signal</keyword>
<reference evidence="3 4" key="2">
    <citation type="journal article" date="2010" name="Nucleic Acids Res.">
        <title>BeetleBase in 2010: revisions to provide comprehensive genomic information for Tribolium castaneum.</title>
        <authorList>
            <person name="Kim H.S."/>
            <person name="Murphy T."/>
            <person name="Xia J."/>
            <person name="Caragea D."/>
            <person name="Park Y."/>
            <person name="Beeman R.W."/>
            <person name="Lorenzen M.D."/>
            <person name="Butcher S."/>
            <person name="Manak J.R."/>
            <person name="Brown S.J."/>
        </authorList>
    </citation>
    <scope>GENOME REANNOTATION</scope>
    <source>
        <strain evidence="3 4">Georgia GA2</strain>
    </source>
</reference>
<reference evidence="3 4" key="1">
    <citation type="journal article" date="2008" name="Nature">
        <title>The genome of the model beetle and pest Tribolium castaneum.</title>
        <authorList>
            <consortium name="Tribolium Genome Sequencing Consortium"/>
            <person name="Richards S."/>
            <person name="Gibbs R.A."/>
            <person name="Weinstock G.M."/>
            <person name="Brown S.J."/>
            <person name="Denell R."/>
            <person name="Beeman R.W."/>
            <person name="Gibbs R."/>
            <person name="Beeman R.W."/>
            <person name="Brown S.J."/>
            <person name="Bucher G."/>
            <person name="Friedrich M."/>
            <person name="Grimmelikhuijzen C.J."/>
            <person name="Klingler M."/>
            <person name="Lorenzen M."/>
            <person name="Richards S."/>
            <person name="Roth S."/>
            <person name="Schroder R."/>
            <person name="Tautz D."/>
            <person name="Zdobnov E.M."/>
            <person name="Muzny D."/>
            <person name="Gibbs R.A."/>
            <person name="Weinstock G.M."/>
            <person name="Attaway T."/>
            <person name="Bell S."/>
            <person name="Buhay C.J."/>
            <person name="Chandrabose M.N."/>
            <person name="Chavez D."/>
            <person name="Clerk-Blankenburg K.P."/>
            <person name="Cree A."/>
            <person name="Dao M."/>
            <person name="Davis C."/>
            <person name="Chacko J."/>
            <person name="Dinh H."/>
            <person name="Dugan-Rocha S."/>
            <person name="Fowler G."/>
            <person name="Garner T.T."/>
            <person name="Garnes J."/>
            <person name="Gnirke A."/>
            <person name="Hawes A."/>
            <person name="Hernandez J."/>
            <person name="Hines S."/>
            <person name="Holder M."/>
            <person name="Hume J."/>
            <person name="Jhangiani S.N."/>
            <person name="Joshi V."/>
            <person name="Khan Z.M."/>
            <person name="Jackson L."/>
            <person name="Kovar C."/>
            <person name="Kowis A."/>
            <person name="Lee S."/>
            <person name="Lewis L.R."/>
            <person name="Margolis J."/>
            <person name="Morgan M."/>
            <person name="Nazareth L.V."/>
            <person name="Nguyen N."/>
            <person name="Okwuonu G."/>
            <person name="Parker D."/>
            <person name="Richards S."/>
            <person name="Ruiz S.J."/>
            <person name="Santibanez J."/>
            <person name="Savard J."/>
            <person name="Scherer S.E."/>
            <person name="Schneider B."/>
            <person name="Sodergren E."/>
            <person name="Tautz D."/>
            <person name="Vattahil S."/>
            <person name="Villasana D."/>
            <person name="White C.S."/>
            <person name="Wright R."/>
            <person name="Park Y."/>
            <person name="Beeman R.W."/>
            <person name="Lord J."/>
            <person name="Oppert B."/>
            <person name="Lorenzen M."/>
            <person name="Brown S."/>
            <person name="Wang L."/>
            <person name="Savard J."/>
            <person name="Tautz D."/>
            <person name="Richards S."/>
            <person name="Weinstock G."/>
            <person name="Gibbs R.A."/>
            <person name="Liu Y."/>
            <person name="Worley K."/>
            <person name="Weinstock G."/>
            <person name="Elsik C.G."/>
            <person name="Reese J.T."/>
            <person name="Elhaik E."/>
            <person name="Landan G."/>
            <person name="Graur D."/>
            <person name="Arensburger P."/>
            <person name="Atkinson P."/>
            <person name="Beeman R.W."/>
            <person name="Beidler J."/>
            <person name="Brown S.J."/>
            <person name="Demuth J.P."/>
            <person name="Drury D.W."/>
            <person name="Du Y.Z."/>
            <person name="Fujiwara H."/>
            <person name="Lorenzen M."/>
            <person name="Maselli V."/>
            <person name="Osanai M."/>
            <person name="Park Y."/>
            <person name="Robertson H.M."/>
            <person name="Tu Z."/>
            <person name="Wang J.J."/>
            <person name="Wang S."/>
            <person name="Richards S."/>
            <person name="Song H."/>
            <person name="Zhang L."/>
            <person name="Sodergren E."/>
            <person name="Werner D."/>
            <person name="Stanke M."/>
            <person name="Morgenstern B."/>
            <person name="Solovyev V."/>
            <person name="Kosarev P."/>
            <person name="Brown G."/>
            <person name="Chen H.C."/>
            <person name="Ermolaeva O."/>
            <person name="Hlavina W."/>
            <person name="Kapustin Y."/>
            <person name="Kiryutin B."/>
            <person name="Kitts P."/>
            <person name="Maglott D."/>
            <person name="Pruitt K."/>
            <person name="Sapojnikov V."/>
            <person name="Souvorov A."/>
            <person name="Mackey A.J."/>
            <person name="Waterhouse R.M."/>
            <person name="Wyder S."/>
            <person name="Zdobnov E.M."/>
            <person name="Zdobnov E.M."/>
            <person name="Wyder S."/>
            <person name="Kriventseva E.V."/>
            <person name="Kadowaki T."/>
            <person name="Bork P."/>
            <person name="Aranda M."/>
            <person name="Bao R."/>
            <person name="Beermann A."/>
            <person name="Berns N."/>
            <person name="Bolognesi R."/>
            <person name="Bonneton F."/>
            <person name="Bopp D."/>
            <person name="Brown S.J."/>
            <person name="Bucher G."/>
            <person name="Butts T."/>
            <person name="Chaumot A."/>
            <person name="Denell R.E."/>
            <person name="Ferrier D.E."/>
            <person name="Friedrich M."/>
            <person name="Gordon C.M."/>
            <person name="Jindra M."/>
            <person name="Klingler M."/>
            <person name="Lan Q."/>
            <person name="Lattorff H.M."/>
            <person name="Laudet V."/>
            <person name="von Levetsow C."/>
            <person name="Liu Z."/>
            <person name="Lutz R."/>
            <person name="Lynch J.A."/>
            <person name="da Fonseca R.N."/>
            <person name="Posnien N."/>
            <person name="Reuter R."/>
            <person name="Roth S."/>
            <person name="Savard J."/>
            <person name="Schinko J.B."/>
            <person name="Schmitt C."/>
            <person name="Schoppmeier M."/>
            <person name="Schroder R."/>
            <person name="Shippy T.D."/>
            <person name="Simonnet F."/>
            <person name="Marques-Souza H."/>
            <person name="Tautz D."/>
            <person name="Tomoyasu Y."/>
            <person name="Trauner J."/>
            <person name="Van der Zee M."/>
            <person name="Vervoort M."/>
            <person name="Wittkopp N."/>
            <person name="Wimmer E.A."/>
            <person name="Yang X."/>
            <person name="Jones A.K."/>
            <person name="Sattelle D.B."/>
            <person name="Ebert P.R."/>
            <person name="Nelson D."/>
            <person name="Scott J.G."/>
            <person name="Beeman R.W."/>
            <person name="Muthukrishnan S."/>
            <person name="Kramer K.J."/>
            <person name="Arakane Y."/>
            <person name="Beeman R.W."/>
            <person name="Zhu Q."/>
            <person name="Hogenkamp D."/>
            <person name="Dixit R."/>
            <person name="Oppert B."/>
            <person name="Jiang H."/>
            <person name="Zou Z."/>
            <person name="Marshall J."/>
            <person name="Elpidina E."/>
            <person name="Vinokurov K."/>
            <person name="Oppert C."/>
            <person name="Zou Z."/>
            <person name="Evans J."/>
            <person name="Lu Z."/>
            <person name="Zhao P."/>
            <person name="Sumathipala N."/>
            <person name="Altincicek B."/>
            <person name="Vilcinskas A."/>
            <person name="Williams M."/>
            <person name="Hultmark D."/>
            <person name="Hetru C."/>
            <person name="Jiang H."/>
            <person name="Grimmelikhuijzen C.J."/>
            <person name="Hauser F."/>
            <person name="Cazzamali G."/>
            <person name="Williamson M."/>
            <person name="Park Y."/>
            <person name="Li B."/>
            <person name="Tanaka Y."/>
            <person name="Predel R."/>
            <person name="Neupert S."/>
            <person name="Schachtner J."/>
            <person name="Verleyen P."/>
            <person name="Raible F."/>
            <person name="Bork P."/>
            <person name="Friedrich M."/>
            <person name="Walden K.K."/>
            <person name="Robertson H.M."/>
            <person name="Angeli S."/>
            <person name="Foret S."/>
            <person name="Bucher G."/>
            <person name="Schuetz S."/>
            <person name="Maleszka R."/>
            <person name="Wimmer E.A."/>
            <person name="Beeman R.W."/>
            <person name="Lorenzen M."/>
            <person name="Tomoyasu Y."/>
            <person name="Miller S.C."/>
            <person name="Grossmann D."/>
            <person name="Bucher G."/>
        </authorList>
    </citation>
    <scope>NUCLEOTIDE SEQUENCE [LARGE SCALE GENOMIC DNA]</scope>
    <source>
        <strain evidence="3 4">Georgia GA2</strain>
    </source>
</reference>
<dbReference type="Pfam" id="PF00167">
    <property type="entry name" value="FGF"/>
    <property type="match status" value="1"/>
</dbReference>